<comment type="caution">
    <text evidence="6">The sequence shown here is derived from an EMBL/GenBank/DDBJ whole genome shotgun (WGS) entry which is preliminary data.</text>
</comment>
<feature type="transmembrane region" description="Helical" evidence="4">
    <location>
        <begin position="229"/>
        <end position="248"/>
    </location>
</feature>
<feature type="transmembrane region" description="Helical" evidence="4">
    <location>
        <begin position="385"/>
        <end position="405"/>
    </location>
</feature>
<evidence type="ECO:0000256" key="1">
    <source>
        <dbReference type="ARBA" id="ARBA00022692"/>
    </source>
</evidence>
<dbReference type="PANTHER" id="PTHR42910">
    <property type="entry name" value="TRANSPORTER SCO4007-RELATED"/>
    <property type="match status" value="1"/>
</dbReference>
<feature type="transmembrane region" description="Helical" evidence="4">
    <location>
        <begin position="177"/>
        <end position="197"/>
    </location>
</feature>
<dbReference type="InterPro" id="IPR036259">
    <property type="entry name" value="MFS_trans_sf"/>
</dbReference>
<evidence type="ECO:0000313" key="7">
    <source>
        <dbReference type="Proteomes" id="UP001518990"/>
    </source>
</evidence>
<dbReference type="EMBL" id="JACTNF010000026">
    <property type="protein sequence ID" value="MBO1076657.1"/>
    <property type="molecule type" value="Genomic_DNA"/>
</dbReference>
<keyword evidence="2 4" id="KW-1133">Transmembrane helix</keyword>
<feature type="transmembrane region" description="Helical" evidence="4">
    <location>
        <begin position="113"/>
        <end position="135"/>
    </location>
</feature>
<dbReference type="InterPro" id="IPR011701">
    <property type="entry name" value="MFS"/>
</dbReference>
<protein>
    <submittedName>
        <fullName evidence="6">MFS transporter</fullName>
    </submittedName>
</protein>
<reference evidence="6 7" key="1">
    <citation type="submission" date="2020-09" db="EMBL/GenBank/DDBJ databases">
        <title>Roseomonas.</title>
        <authorList>
            <person name="Zhu W."/>
        </authorList>
    </citation>
    <scope>NUCLEOTIDE SEQUENCE [LARGE SCALE GENOMIC DNA]</scope>
    <source>
        <strain evidence="6 7">1311</strain>
    </source>
</reference>
<sequence length="408" mass="41066">MPATAPATTAAPAEAQLQAMPLWLTLLLATACGLLVANIYYAQPLVGPISASLGMSPAAGGLIVTLAQAGYGLGLLLLVPLGDLVENRRLVAGIVAACAAALAVAALSHSATIFLLASLAIGACAVAAQILVPYAAHLAPEALRGRVVGNVMSGLLLGIMLARPASSLITSIAGWHAVYALSALAMAVLAIALWRLLPQRRPQAGLGYGGLLSSMARLWAGQPVLRQRAICHAGLFGAFSLFWTTVPLHLAEGFGLTQRGIALFALAGVAGAVVAPLAGRLADAGQARPGLARGGMLLALALGAASFPLSRAGGIGGWAGLGVLVLAAILLDAAVTLNLILSQRAVFALGDAVRSRVNGLFMAVFFVGGALGSALGGWAIARGGWTLACWVGCALPGAALLYALARRR</sequence>
<feature type="domain" description="Major facilitator superfamily (MFS) profile" evidence="5">
    <location>
        <begin position="24"/>
        <end position="408"/>
    </location>
</feature>
<gene>
    <name evidence="6" type="ORF">IAI60_18740</name>
</gene>
<feature type="transmembrane region" description="Helical" evidence="4">
    <location>
        <begin position="315"/>
        <end position="340"/>
    </location>
</feature>
<evidence type="ECO:0000313" key="6">
    <source>
        <dbReference type="EMBL" id="MBO1076657.1"/>
    </source>
</evidence>
<feature type="transmembrane region" description="Helical" evidence="4">
    <location>
        <begin position="260"/>
        <end position="278"/>
    </location>
</feature>
<evidence type="ECO:0000256" key="4">
    <source>
        <dbReference type="SAM" id="Phobius"/>
    </source>
</evidence>
<keyword evidence="1 4" id="KW-0812">Transmembrane</keyword>
<dbReference type="PROSITE" id="PS50850">
    <property type="entry name" value="MFS"/>
    <property type="match status" value="1"/>
</dbReference>
<feature type="transmembrane region" description="Helical" evidence="4">
    <location>
        <begin position="360"/>
        <end position="379"/>
    </location>
</feature>
<name>A0ABS3KGQ2_9PROT</name>
<dbReference type="InterPro" id="IPR020846">
    <property type="entry name" value="MFS_dom"/>
</dbReference>
<organism evidence="6 7">
    <name type="scientific">Roseomonas marmotae</name>
    <dbReference type="NCBI Taxonomy" id="2768161"/>
    <lineage>
        <taxon>Bacteria</taxon>
        <taxon>Pseudomonadati</taxon>
        <taxon>Pseudomonadota</taxon>
        <taxon>Alphaproteobacteria</taxon>
        <taxon>Acetobacterales</taxon>
        <taxon>Roseomonadaceae</taxon>
        <taxon>Roseomonas</taxon>
    </lineage>
</organism>
<evidence type="ECO:0000256" key="3">
    <source>
        <dbReference type="ARBA" id="ARBA00023136"/>
    </source>
</evidence>
<feature type="transmembrane region" description="Helical" evidence="4">
    <location>
        <begin position="90"/>
        <end position="107"/>
    </location>
</feature>
<proteinExistence type="predicted"/>
<dbReference type="SUPFAM" id="SSF103473">
    <property type="entry name" value="MFS general substrate transporter"/>
    <property type="match status" value="1"/>
</dbReference>
<dbReference type="Proteomes" id="UP001518990">
    <property type="component" value="Unassembled WGS sequence"/>
</dbReference>
<feature type="transmembrane region" description="Helical" evidence="4">
    <location>
        <begin position="290"/>
        <end position="309"/>
    </location>
</feature>
<keyword evidence="7" id="KW-1185">Reference proteome</keyword>
<dbReference type="Gene3D" id="1.20.1250.20">
    <property type="entry name" value="MFS general substrate transporter like domains"/>
    <property type="match status" value="2"/>
</dbReference>
<feature type="transmembrane region" description="Helical" evidence="4">
    <location>
        <begin position="54"/>
        <end position="78"/>
    </location>
</feature>
<dbReference type="CDD" id="cd17324">
    <property type="entry name" value="MFS_NepI_like"/>
    <property type="match status" value="1"/>
</dbReference>
<dbReference type="PANTHER" id="PTHR42910:SF1">
    <property type="entry name" value="MAJOR FACILITATOR SUPERFAMILY (MFS) PROFILE DOMAIN-CONTAINING PROTEIN"/>
    <property type="match status" value="1"/>
</dbReference>
<accession>A0ABS3KGQ2</accession>
<evidence type="ECO:0000256" key="2">
    <source>
        <dbReference type="ARBA" id="ARBA00022989"/>
    </source>
</evidence>
<feature type="transmembrane region" description="Helical" evidence="4">
    <location>
        <begin position="22"/>
        <end position="42"/>
    </location>
</feature>
<feature type="transmembrane region" description="Helical" evidence="4">
    <location>
        <begin position="147"/>
        <end position="165"/>
    </location>
</feature>
<dbReference type="Pfam" id="PF07690">
    <property type="entry name" value="MFS_1"/>
    <property type="match status" value="1"/>
</dbReference>
<evidence type="ECO:0000259" key="5">
    <source>
        <dbReference type="PROSITE" id="PS50850"/>
    </source>
</evidence>
<dbReference type="RefSeq" id="WP_207449889.1">
    <property type="nucleotide sequence ID" value="NZ_CP061091.1"/>
</dbReference>
<keyword evidence="3 4" id="KW-0472">Membrane</keyword>